<proteinExistence type="predicted"/>
<evidence type="ECO:0000256" key="1">
    <source>
        <dbReference type="SAM" id="MobiDB-lite"/>
    </source>
</evidence>
<dbReference type="InterPro" id="IPR025326">
    <property type="entry name" value="DUF4232"/>
</dbReference>
<reference evidence="3 4" key="1">
    <citation type="submission" date="2018-10" db="EMBL/GenBank/DDBJ databases">
        <title>Sequencing the genomes of 1000 actinobacteria strains.</title>
        <authorList>
            <person name="Klenk H.-P."/>
        </authorList>
    </citation>
    <scope>NUCLEOTIDE SEQUENCE [LARGE SCALE GENOMIC DNA]</scope>
    <source>
        <strain evidence="3 4">DSM 43911</strain>
    </source>
</reference>
<accession>A0A495XI87</accession>
<name>A0A495XI87_9PSEU</name>
<comment type="caution">
    <text evidence="3">The sequence shown here is derived from an EMBL/GenBank/DDBJ whole genome shotgun (WGS) entry which is preliminary data.</text>
</comment>
<dbReference type="Pfam" id="PF14016">
    <property type="entry name" value="DUF4232"/>
    <property type="match status" value="1"/>
</dbReference>
<evidence type="ECO:0000259" key="2">
    <source>
        <dbReference type="Pfam" id="PF14016"/>
    </source>
</evidence>
<gene>
    <name evidence="3" type="ORF">DFJ66_7544</name>
</gene>
<feature type="region of interest" description="Disordered" evidence="1">
    <location>
        <begin position="150"/>
        <end position="174"/>
    </location>
</feature>
<feature type="domain" description="DUF4232" evidence="2">
    <location>
        <begin position="33"/>
        <end position="172"/>
    </location>
</feature>
<protein>
    <submittedName>
        <fullName evidence="3">Uncharacterized protein DUF4232</fullName>
    </submittedName>
</protein>
<sequence length="190" mass="19478">MLPLLLLAACGTPPVAARSGDITLVPTVEAPGCPESGIAVSALEAEAASGLRVLSLKAVNCGTEPRTLTGYPDLRLLDADGRPLDVRVLTGAASAEISSVEAFTAPPGDVVLQPGATATTAVLWRNTYDDVSQPPQVGVRIDIAPVEGAPRQTFTPRLPPNGEPSRVDSPAVTLDLGSTGRIGVAPWKAQ</sequence>
<keyword evidence="4" id="KW-1185">Reference proteome</keyword>
<organism evidence="3 4">
    <name type="scientific">Saccharothrix variisporea</name>
    <dbReference type="NCBI Taxonomy" id="543527"/>
    <lineage>
        <taxon>Bacteria</taxon>
        <taxon>Bacillati</taxon>
        <taxon>Actinomycetota</taxon>
        <taxon>Actinomycetes</taxon>
        <taxon>Pseudonocardiales</taxon>
        <taxon>Pseudonocardiaceae</taxon>
        <taxon>Saccharothrix</taxon>
    </lineage>
</organism>
<dbReference type="EMBL" id="RBXR01000001">
    <property type="protein sequence ID" value="RKT74201.1"/>
    <property type="molecule type" value="Genomic_DNA"/>
</dbReference>
<evidence type="ECO:0000313" key="3">
    <source>
        <dbReference type="EMBL" id="RKT74201.1"/>
    </source>
</evidence>
<dbReference type="Proteomes" id="UP000272729">
    <property type="component" value="Unassembled WGS sequence"/>
</dbReference>
<evidence type="ECO:0000313" key="4">
    <source>
        <dbReference type="Proteomes" id="UP000272729"/>
    </source>
</evidence>
<dbReference type="AlphaFoldDB" id="A0A495XI87"/>